<feature type="chain" id="PRO_5021783262" evidence="1">
    <location>
        <begin position="24"/>
        <end position="264"/>
    </location>
</feature>
<name>A0A562P9K2_9HYPH</name>
<evidence type="ECO:0000313" key="2">
    <source>
        <dbReference type="EMBL" id="TWI41081.1"/>
    </source>
</evidence>
<organism evidence="2 3">
    <name type="scientific">Mesorhizobium tianshanense</name>
    <dbReference type="NCBI Taxonomy" id="39844"/>
    <lineage>
        <taxon>Bacteria</taxon>
        <taxon>Pseudomonadati</taxon>
        <taxon>Pseudomonadota</taxon>
        <taxon>Alphaproteobacteria</taxon>
        <taxon>Hyphomicrobiales</taxon>
        <taxon>Phyllobacteriaceae</taxon>
        <taxon>Mesorhizobium</taxon>
    </lineage>
</organism>
<keyword evidence="3" id="KW-1185">Reference proteome</keyword>
<evidence type="ECO:0000256" key="1">
    <source>
        <dbReference type="SAM" id="SignalP"/>
    </source>
</evidence>
<protein>
    <submittedName>
        <fullName evidence="2">Uncharacterized protein</fullName>
    </submittedName>
</protein>
<dbReference type="Proteomes" id="UP000317122">
    <property type="component" value="Unassembled WGS sequence"/>
</dbReference>
<comment type="caution">
    <text evidence="2">The sequence shown here is derived from an EMBL/GenBank/DDBJ whole genome shotgun (WGS) entry which is preliminary data.</text>
</comment>
<keyword evidence="1" id="KW-0732">Signal</keyword>
<dbReference type="RefSeq" id="WP_145714550.1">
    <property type="nucleotide sequence ID" value="NZ_BSPF01000022.1"/>
</dbReference>
<feature type="signal peptide" evidence="1">
    <location>
        <begin position="1"/>
        <end position="23"/>
    </location>
</feature>
<dbReference type="EMBL" id="VLKT01000005">
    <property type="protein sequence ID" value="TWI41081.1"/>
    <property type="molecule type" value="Genomic_DNA"/>
</dbReference>
<evidence type="ECO:0000313" key="3">
    <source>
        <dbReference type="Proteomes" id="UP000317122"/>
    </source>
</evidence>
<gene>
    <name evidence="2" type="ORF">IQ26_01017</name>
</gene>
<sequence length="264" mass="28177">MRLFRTTVLMGLLGAAAYFAAHARPDEADAGKGRLSSAVEVCPSFTPKAPQFLAVADLEKSQEVLLALIRANIPLAVAGRSVAIDGQIWASGNNFLEFHDRPSITLGVQITDFQLGPHEEGPIRWTGSFTTNVQGAVHLKKMLARIGSHNTVAVRKDGVSVAFAINLFSVANKWASGKVDLLSPTEVPVTINASLWGIGIGHPIAVPVPVGPVLEFAFDTQSAIDFSGTRFELRPVRSDAGKEHSFCVIGSLTGQKIQEAARNN</sequence>
<dbReference type="AlphaFoldDB" id="A0A562P9K2"/>
<reference evidence="2 3" key="1">
    <citation type="journal article" date="2015" name="Stand. Genomic Sci.">
        <title>Genomic Encyclopedia of Bacterial and Archaeal Type Strains, Phase III: the genomes of soil and plant-associated and newly described type strains.</title>
        <authorList>
            <person name="Whitman W.B."/>
            <person name="Woyke T."/>
            <person name="Klenk H.P."/>
            <person name="Zhou Y."/>
            <person name="Lilburn T.G."/>
            <person name="Beck B.J."/>
            <person name="De Vos P."/>
            <person name="Vandamme P."/>
            <person name="Eisen J.A."/>
            <person name="Garrity G."/>
            <person name="Hugenholtz P."/>
            <person name="Kyrpides N.C."/>
        </authorList>
    </citation>
    <scope>NUCLEOTIDE SEQUENCE [LARGE SCALE GENOMIC DNA]</scope>
    <source>
        <strain evidence="2 3">CGMCC 1.2546</strain>
    </source>
</reference>
<accession>A0A562P9K2</accession>
<proteinExistence type="predicted"/>